<keyword evidence="2" id="KW-0963">Cytoplasm</keyword>
<dbReference type="GO" id="GO:0002376">
    <property type="term" value="P:immune system process"/>
    <property type="evidence" value="ECO:0007669"/>
    <property type="project" value="UniProtKB-KW"/>
</dbReference>
<comment type="caution">
    <text evidence="11">The sequence shown here is derived from an EMBL/GenBank/DDBJ whole genome shotgun (WGS) entry which is preliminary data.</text>
</comment>
<evidence type="ECO:0000256" key="1">
    <source>
        <dbReference type="ARBA" id="ARBA00004496"/>
    </source>
</evidence>
<keyword evidence="7" id="KW-0391">Immunity</keyword>
<dbReference type="PROSITE" id="PS51981">
    <property type="entry name" value="ZF_RZ"/>
    <property type="match status" value="1"/>
</dbReference>
<dbReference type="SMART" id="SM00356">
    <property type="entry name" value="ZnF_C3H1"/>
    <property type="match status" value="1"/>
</dbReference>
<dbReference type="SUPFAM" id="SSF52540">
    <property type="entry name" value="P-loop containing nucleoside triphosphate hydrolases"/>
    <property type="match status" value="1"/>
</dbReference>
<evidence type="ECO:0000259" key="9">
    <source>
        <dbReference type="PROSITE" id="PS50103"/>
    </source>
</evidence>
<evidence type="ECO:0000256" key="8">
    <source>
        <dbReference type="PROSITE-ProRule" id="PRU00723"/>
    </source>
</evidence>
<evidence type="ECO:0000313" key="11">
    <source>
        <dbReference type="EMBL" id="KAF4309465.1"/>
    </source>
</evidence>
<dbReference type="OrthoDB" id="2423195at2759"/>
<proteinExistence type="predicted"/>
<dbReference type="GO" id="GO:0005737">
    <property type="term" value="C:cytoplasm"/>
    <property type="evidence" value="ECO:0007669"/>
    <property type="project" value="UniProtKB-SubCell"/>
</dbReference>
<keyword evidence="6 8" id="KW-0862">Zinc</keyword>
<gene>
    <name evidence="11" type="ORF">GTA08_BOTSDO02279</name>
</gene>
<dbReference type="GO" id="GO:0004386">
    <property type="term" value="F:helicase activity"/>
    <property type="evidence" value="ECO:0007669"/>
    <property type="project" value="UniProtKB-KW"/>
</dbReference>
<accession>A0A8H4IXX6</accession>
<dbReference type="GO" id="GO:0031380">
    <property type="term" value="C:nuclear RNA-directed RNA polymerase complex"/>
    <property type="evidence" value="ECO:0007669"/>
    <property type="project" value="TreeGrafter"/>
</dbReference>
<protein>
    <submittedName>
        <fullName evidence="11">Nf-x1 finger and helicase domain protein</fullName>
    </submittedName>
</protein>
<dbReference type="InterPro" id="IPR041679">
    <property type="entry name" value="DNA2/NAM7-like_C"/>
</dbReference>
<feature type="domain" description="C3H1-type" evidence="9">
    <location>
        <begin position="1"/>
        <end position="29"/>
    </location>
</feature>
<dbReference type="InterPro" id="IPR041677">
    <property type="entry name" value="DNA2/NAM7_AAA_11"/>
</dbReference>
<dbReference type="Proteomes" id="UP000572817">
    <property type="component" value="Unassembled WGS sequence"/>
</dbReference>
<evidence type="ECO:0000256" key="2">
    <source>
        <dbReference type="ARBA" id="ARBA00022490"/>
    </source>
</evidence>
<evidence type="ECO:0000256" key="4">
    <source>
        <dbReference type="ARBA" id="ARBA00022771"/>
    </source>
</evidence>
<dbReference type="Pfam" id="PF20173">
    <property type="entry name" value="ZnF_RZ-type"/>
    <property type="match status" value="1"/>
</dbReference>
<keyword evidence="5 11" id="KW-0067">ATP-binding</keyword>
<dbReference type="GO" id="GO:0031048">
    <property type="term" value="P:regulatory ncRNA-mediated heterochromatin formation"/>
    <property type="evidence" value="ECO:0007669"/>
    <property type="project" value="TreeGrafter"/>
</dbReference>
<name>A0A8H4IXX6_9PEZI</name>
<evidence type="ECO:0000313" key="12">
    <source>
        <dbReference type="Proteomes" id="UP000572817"/>
    </source>
</evidence>
<dbReference type="CDD" id="cd18808">
    <property type="entry name" value="SF1_C_Upf1"/>
    <property type="match status" value="1"/>
</dbReference>
<comment type="subcellular location">
    <subcellularLocation>
        <location evidence="1">Cytoplasm</location>
    </subcellularLocation>
</comment>
<evidence type="ECO:0000256" key="7">
    <source>
        <dbReference type="ARBA" id="ARBA00022859"/>
    </source>
</evidence>
<dbReference type="PANTHER" id="PTHR10887:SF445">
    <property type="entry name" value="NFX1-TYPE ZINC FINGER-CONTAINING PROTEIN 1"/>
    <property type="match status" value="1"/>
</dbReference>
<dbReference type="Pfam" id="PF13087">
    <property type="entry name" value="AAA_12"/>
    <property type="match status" value="1"/>
</dbReference>
<dbReference type="Gene3D" id="3.40.50.300">
    <property type="entry name" value="P-loop containing nucleotide triphosphate hydrolases"/>
    <property type="match status" value="2"/>
</dbReference>
<evidence type="ECO:0000256" key="3">
    <source>
        <dbReference type="ARBA" id="ARBA00022723"/>
    </source>
</evidence>
<dbReference type="InterPro" id="IPR047187">
    <property type="entry name" value="SF1_C_Upf1"/>
</dbReference>
<dbReference type="PROSITE" id="PS50103">
    <property type="entry name" value="ZF_C3H1"/>
    <property type="match status" value="1"/>
</dbReference>
<evidence type="ECO:0000259" key="10">
    <source>
        <dbReference type="PROSITE" id="PS51981"/>
    </source>
</evidence>
<dbReference type="EMBL" id="WWBZ02000016">
    <property type="protein sequence ID" value="KAF4309465.1"/>
    <property type="molecule type" value="Genomic_DNA"/>
</dbReference>
<keyword evidence="3 8" id="KW-0479">Metal-binding</keyword>
<keyword evidence="4 8" id="KW-0863">Zinc-finger</keyword>
<dbReference type="FunFam" id="3.40.50.300:FF:001660">
    <property type="entry name" value="NF-X1 finger and helicase protein, putative"/>
    <property type="match status" value="1"/>
</dbReference>
<organism evidence="11 12">
    <name type="scientific">Botryosphaeria dothidea</name>
    <dbReference type="NCBI Taxonomy" id="55169"/>
    <lineage>
        <taxon>Eukaryota</taxon>
        <taxon>Fungi</taxon>
        <taxon>Dikarya</taxon>
        <taxon>Ascomycota</taxon>
        <taxon>Pezizomycotina</taxon>
        <taxon>Dothideomycetes</taxon>
        <taxon>Dothideomycetes incertae sedis</taxon>
        <taxon>Botryosphaeriales</taxon>
        <taxon>Botryosphaeriaceae</taxon>
        <taxon>Botryosphaeria</taxon>
    </lineage>
</organism>
<dbReference type="GO" id="GO:0008270">
    <property type="term" value="F:zinc ion binding"/>
    <property type="evidence" value="ECO:0007669"/>
    <property type="project" value="UniProtKB-KW"/>
</dbReference>
<dbReference type="Pfam" id="PF13086">
    <property type="entry name" value="AAA_11"/>
    <property type="match status" value="1"/>
</dbReference>
<dbReference type="InterPro" id="IPR045055">
    <property type="entry name" value="DNA2/NAM7-like"/>
</dbReference>
<sequence>MSGSKPCRFINRPGGCRFGASCKFSHAAHPGSAQTHRSLPSGQKREVSSSEAEFRAWRFLIPKEGDPVVPLGPELSKFFQKSAELVSSDTGTLQDVISRLASPGGLSRIREMVEQEMSSLSGSMKLRRFLSQHVPFFKALAHPDVLSSILLEQPLAGIFTTLYGIGGQRAVKVFSFTADVLYVLVEKGAFAPSDAPSFSDVEIFNASFQVLAMILDHNGGAPIHKELRDLVEILSASHGRHVEALGEALCYRSTVYLAKMQQRLGVGHAIPQLQNAPKIPSKETFFNLQIDPPGALSPKGPRHDNDHEDIRRIEILPTWEEVNSHRPEYLPMKDPDTWHKAGIQGLLDRHFRLLREDTVGQLRDVIQSELQHMNEPDGHTNTRRGRSQGLRTYTYYGVNVTDLSVERRDGLRCQVAFDQPGPVRSMTASKRQEWWSKTRRLQADALVCLLDKTGLLLFCSVVMDDKKPAKPSKTEENSSKKDSKFNLHADSKTAYLSLNLAVQDDHSANDLLRRCHKPQRMTLVEFPGVLLPAFKPTLEALQQMAKSEDVPFPEFLAPDDSESGLVHVPPPTYSRAPGFRFNLRTILEGNRRLHLPTQSAFNIKQLSDGSSLDDAQAHAVVDALSRNLALIQGPPGTGKSYTGIALIKVLLDNRAEAKLGPILCVCYTNHALDQLLEHLVDGGVSQIIRVGSRSKSEALEPLLLRNVARKMEGTKAEKRRAWELGGSLENDEKELHKLINTFTFAESWSSIKQYLNDYLPSHHDELFGGYVDEEGFEYPGRDPRAALSDWLRGGAPALPGQQQRPISALESIPLLTMSNGERRKIHNYWVQRLRGTAQYQLVQALREYNDRRTKYQRNRMELDLRCLQQAQVIGITTSGLARNLDILRRIRTKVMICEEAGEVLESHTLTAMLPSVEHAILIGDHLQLRPQIQRFDLGREHPRGAQYSLDVSLFERLVQPNATTIQLPFTTLEKQRRMHPMVSQLVRDTLYPSLKDAPSTETYPMIPGMKHRLFWFDHREFEASSDESQGVASTSHTNEFEIDMTLGLVSHLMKQGAYHAEDIAVLTPYLGQLHKLRARLGKMWELVLNDRDIDQLEQAGMAADEVPQASKSSALKALKVATVDNFQGEEAKVVVISLVRSNPNNKCGFLRTSNRINVLLSRAQHGMFLIGNSETAGSVQMWADVLDILRLGGNFGPTLELQCPRHPNDPIEVKRPEDFTQFSPEGGCPSLCGEACPDKKFCQVCAEQSIKEMQVDYIEMLTYKEVDLDSDPCLFPQCGHIMTVQNMDGHMDMAKHYIVSPDGAFTGLHPSPPFSNDELKHCPTCRGSLRNICRYGRIIRRALLDESTKKFIVWSHNEYVALQAQFQAIQDQLVNTADAVVVDTRAPMTLNISKTPSAQLKQFREAAAELTLTARFKDIFALRNRIQTHVNKASKEEQPFKRVYNSCQDARRRRQPAARPSFQPHPEVPQTRAHLLGSALLIRCDLAILGALVSAWRDKLPSRLRAACVLDLAANRQRCATLLHDAQQGAAPLQCAEALLFLAHYAAIERPFAPACQSERLRADALAHVARARGICAAHPGATGGMGAEADAVEGMLVRAETFFAVVTGEERRAVLAAMATEMRGTGHWYTCARGHPFTVGECGMPMQQTRCPQCGAAVGGRDHAPAEGVRRAEELEAELRELRL</sequence>
<keyword evidence="5 11" id="KW-0378">Hydrolase</keyword>
<evidence type="ECO:0000256" key="6">
    <source>
        <dbReference type="ARBA" id="ARBA00022833"/>
    </source>
</evidence>
<dbReference type="InterPro" id="IPR046439">
    <property type="entry name" value="ZF_RZ_dom"/>
</dbReference>
<keyword evidence="5 11" id="KW-0547">Nucleotide-binding</keyword>
<dbReference type="PANTHER" id="PTHR10887">
    <property type="entry name" value="DNA2/NAM7 HELICASE FAMILY"/>
    <property type="match status" value="1"/>
</dbReference>
<feature type="domain" description="RZ-type" evidence="10">
    <location>
        <begin position="1607"/>
        <end position="1683"/>
    </location>
</feature>
<evidence type="ECO:0000256" key="5">
    <source>
        <dbReference type="ARBA" id="ARBA00022806"/>
    </source>
</evidence>
<dbReference type="InterPro" id="IPR000571">
    <property type="entry name" value="Znf_CCCH"/>
</dbReference>
<keyword evidence="12" id="KW-1185">Reference proteome</keyword>
<reference evidence="11" key="1">
    <citation type="submission" date="2020-04" db="EMBL/GenBank/DDBJ databases">
        <title>Genome Assembly and Annotation of Botryosphaeria dothidea sdau 11-99, a Latent Pathogen of Apple Fruit Ring Rot in China.</title>
        <authorList>
            <person name="Yu C."/>
            <person name="Diao Y."/>
            <person name="Lu Q."/>
            <person name="Zhao J."/>
            <person name="Cui S."/>
            <person name="Peng C."/>
            <person name="He B."/>
            <person name="Liu H."/>
        </authorList>
    </citation>
    <scope>NUCLEOTIDE SEQUENCE [LARGE SCALE GENOMIC DNA]</scope>
    <source>
        <strain evidence="11">Sdau11-99</strain>
    </source>
</reference>
<dbReference type="InterPro" id="IPR027417">
    <property type="entry name" value="P-loop_NTPase"/>
</dbReference>
<keyword evidence="5 11" id="KW-0347">Helicase</keyword>
<feature type="zinc finger region" description="C3H1-type" evidence="8">
    <location>
        <begin position="1"/>
        <end position="29"/>
    </location>
</feature>
<dbReference type="CDD" id="cd17936">
    <property type="entry name" value="EEXXEc_NFX1"/>
    <property type="match status" value="1"/>
</dbReference>